<dbReference type="CDD" id="cd07012">
    <property type="entry name" value="PBP2_Bug_TTT"/>
    <property type="match status" value="1"/>
</dbReference>
<evidence type="ECO:0000313" key="4">
    <source>
        <dbReference type="Proteomes" id="UP000318405"/>
    </source>
</evidence>
<sequence length="341" mass="35868">MPFSLTLLRNAARGCTRRVAASLLLGGALVCAMPAALQAAQPSPANWPERPITFIVPFPPGGNSDNLGRIMAEQLRIKLGVPVIVENRPGGTTSVGTEALARAQPDGYTLLLGAATAFTVLPHLRKLPYDPERDFTFAAGIADYLPIVTASPQLGVRSLQELVELARQRPGELKIGSAGIASAGHIASEIIKRASGIDVLHVPYKGSAELISALQGGQIDFFIDGVGLNMAQDGRGVALATFAERRHPMLPDVPSLPEAGIKEDLPQGGWGLVLPAGTDPAIVAKVGAAAKTILADPDTIDRLLRASVVAEYIDPAPYRENLAKAYRFYGELIPAVGIATQ</sequence>
<dbReference type="AlphaFoldDB" id="A0A556AQ91"/>
<comment type="caution">
    <text evidence="3">The sequence shown here is derived from an EMBL/GenBank/DDBJ whole genome shotgun (WGS) entry which is preliminary data.</text>
</comment>
<dbReference type="Gene3D" id="3.40.190.10">
    <property type="entry name" value="Periplasmic binding protein-like II"/>
    <property type="match status" value="1"/>
</dbReference>
<evidence type="ECO:0000313" key="3">
    <source>
        <dbReference type="EMBL" id="TSH95053.1"/>
    </source>
</evidence>
<name>A0A556AQ91_9BURK</name>
<accession>A0A556AQ91</accession>
<reference evidence="3 4" key="1">
    <citation type="submission" date="2019-07" db="EMBL/GenBank/DDBJ databases">
        <title>Qingshengfaniella alkalisoli gen. nov., sp. nov., isolated from saline soil.</title>
        <authorList>
            <person name="Xu L."/>
            <person name="Huang X.-X."/>
            <person name="Sun J.-Q."/>
        </authorList>
    </citation>
    <scope>NUCLEOTIDE SEQUENCE [LARGE SCALE GENOMIC DNA]</scope>
    <source>
        <strain evidence="3 4">DSM 27279</strain>
    </source>
</reference>
<dbReference type="SUPFAM" id="SSF53850">
    <property type="entry name" value="Periplasmic binding protein-like II"/>
    <property type="match status" value="1"/>
</dbReference>
<evidence type="ECO:0000256" key="1">
    <source>
        <dbReference type="ARBA" id="ARBA00006987"/>
    </source>
</evidence>
<dbReference type="Proteomes" id="UP000318405">
    <property type="component" value="Unassembled WGS sequence"/>
</dbReference>
<dbReference type="EMBL" id="VLTJ01000022">
    <property type="protein sequence ID" value="TSH95053.1"/>
    <property type="molecule type" value="Genomic_DNA"/>
</dbReference>
<dbReference type="OrthoDB" id="8678477at2"/>
<dbReference type="PIRSF" id="PIRSF017082">
    <property type="entry name" value="YflP"/>
    <property type="match status" value="1"/>
</dbReference>
<dbReference type="PANTHER" id="PTHR42928:SF5">
    <property type="entry name" value="BLR1237 PROTEIN"/>
    <property type="match status" value="1"/>
</dbReference>
<evidence type="ECO:0000256" key="2">
    <source>
        <dbReference type="SAM" id="SignalP"/>
    </source>
</evidence>
<dbReference type="PANTHER" id="PTHR42928">
    <property type="entry name" value="TRICARBOXYLATE-BINDING PROTEIN"/>
    <property type="match status" value="1"/>
</dbReference>
<gene>
    <name evidence="3" type="ORF">FOZ76_11325</name>
</gene>
<comment type="similarity">
    <text evidence="1">Belongs to the UPF0065 (bug) family.</text>
</comment>
<organism evidence="3 4">
    <name type="scientific">Verticiella sediminum</name>
    <dbReference type="NCBI Taxonomy" id="1247510"/>
    <lineage>
        <taxon>Bacteria</taxon>
        <taxon>Pseudomonadati</taxon>
        <taxon>Pseudomonadota</taxon>
        <taxon>Betaproteobacteria</taxon>
        <taxon>Burkholderiales</taxon>
        <taxon>Alcaligenaceae</taxon>
        <taxon>Verticiella</taxon>
    </lineage>
</organism>
<dbReference type="InterPro" id="IPR042100">
    <property type="entry name" value="Bug_dom1"/>
</dbReference>
<protein>
    <submittedName>
        <fullName evidence="3">Tripartite tricarboxylate transporter substrate binding protein</fullName>
    </submittedName>
</protein>
<feature type="signal peptide" evidence="2">
    <location>
        <begin position="1"/>
        <end position="39"/>
    </location>
</feature>
<feature type="chain" id="PRO_5022065057" evidence="2">
    <location>
        <begin position="40"/>
        <end position="341"/>
    </location>
</feature>
<keyword evidence="4" id="KW-1185">Reference proteome</keyword>
<dbReference type="Gene3D" id="3.40.190.150">
    <property type="entry name" value="Bordetella uptake gene, domain 1"/>
    <property type="match status" value="1"/>
</dbReference>
<proteinExistence type="inferred from homology"/>
<dbReference type="Pfam" id="PF03401">
    <property type="entry name" value="TctC"/>
    <property type="match status" value="1"/>
</dbReference>
<keyword evidence="2" id="KW-0732">Signal</keyword>
<dbReference type="RefSeq" id="WP_143948365.1">
    <property type="nucleotide sequence ID" value="NZ_BAABMB010000002.1"/>
</dbReference>
<dbReference type="InterPro" id="IPR005064">
    <property type="entry name" value="BUG"/>
</dbReference>